<keyword evidence="2" id="KW-1185">Reference proteome</keyword>
<accession>A0ACC2V1B1</accession>
<name>A0ACC2V1B1_9TREE</name>
<comment type="caution">
    <text evidence="1">The sequence shown here is derived from an EMBL/GenBank/DDBJ whole genome shotgun (WGS) entry which is preliminary data.</text>
</comment>
<proteinExistence type="predicted"/>
<sequence>MSKKKKLANPSAVKQSREQLLNQQKSDAAKKEEVKPEISMMEIMREKREAMFGSLAKPALRPVAPPPVVKPVVAPAPVAAKVVSAATPVPANGASPSCLANGTTTPIPPTQAQPPCVVHPGVVPNGVNTPTARGTLPSRTGPIKAPAKINSWMEVFKMTAADRQAWFAAIPGAETTYNMIIENAKRKHALAAADKAKAQGTTTPPAQGTMTPPVAQGTMTPPVAHGTTSNAPGPSRASLLAFASPLVGSPSVPANMSTSSRPSSPLVSGSVPPAAPAISTFASSNSALARQPYHNPLNPTPVSGPNPPQNTSQEIQFLRAENEDMRSIMLDLQRALHGEVERRGQYMSDAASRMGPHVAKATSHDKQAAEARGQAAELTRLQDTLSKLTDETWKIKQENETHLAELATIRTDVENLRKENTRLGLETFKEKSGREALQSHKAKLEAQVEQLKQHLQQRDEKVLEAEKEARRYRNEIDLTRPTIHRLRDIIQAGEKERKKIKIRLDAVKLLVLQDDLGDLSTLDIDGPPPFENNVMTRIVQEGPSLTPNSILPRPTPSRENSVPPAADSVSSPASTWAKSIKERAKSIESVKLLKVAWKLAAMERIVLPFPPSTPGTSGTASAAASSPAGSVKDAASSTNGEVQMSTANGATANPPKNIESSEKTADGTGTPAINGVKSEESHGKDRSSKGKERIPPGSPAERSAENIVQKENASAPAKPREVVSKTEDAGSATSGATKSAPVVSSDYGVSTPNDLPPSNTVPATSIFTARSRKTRAGKTRIASRASEKLFLQRAKSAPATKVTASSASSEYKTATDSEADSMSVVSGESDSDSTSDAGASDVSDMKLDVKDVKTAKNTRGTIMDLPDEILEEIAEYLKPGYQPREEIYRDLRVVLWEQDEVFNPLWGKDLFGLATTCRRFRNLLYDRNRLQCVQVIDSEQGLESMVKNIPKKKKDLVKAVIIGNNLRVDEGVHAPNYLYYLEDFPNLKAIQHRPYHENESCKMTAAPFGFMPLDSLDIFVPDVMCTADQKPPQDWAPTEATSLTLRESDWWMLYTDITLGPGSGRCREYFDNLCKYFKGVNQLNLFPVLFAERYIFPDHEVVGTKTRTWITKANLPDVEIVNIRFDAVHKFKKETICALPRIEHILTQFSPKLRHVKVTVDLDNRFATDAFMATLGPRRPDIPYWDIISNYYLPTPARVQEFARTLAKHIPALETIQFIIYDYNTRALPLYNYKCNVQRVKKSEPGKPGSFRLQESTLNRLNKHVD</sequence>
<dbReference type="Proteomes" id="UP001230649">
    <property type="component" value="Unassembled WGS sequence"/>
</dbReference>
<gene>
    <name evidence="1" type="ORF">QFC20_007221</name>
</gene>
<organism evidence="1 2">
    <name type="scientific">Naganishia adeliensis</name>
    <dbReference type="NCBI Taxonomy" id="92952"/>
    <lineage>
        <taxon>Eukaryota</taxon>
        <taxon>Fungi</taxon>
        <taxon>Dikarya</taxon>
        <taxon>Basidiomycota</taxon>
        <taxon>Agaricomycotina</taxon>
        <taxon>Tremellomycetes</taxon>
        <taxon>Filobasidiales</taxon>
        <taxon>Filobasidiaceae</taxon>
        <taxon>Naganishia</taxon>
    </lineage>
</organism>
<protein>
    <submittedName>
        <fullName evidence="1">Uncharacterized protein</fullName>
    </submittedName>
</protein>
<evidence type="ECO:0000313" key="2">
    <source>
        <dbReference type="Proteomes" id="UP001230649"/>
    </source>
</evidence>
<dbReference type="EMBL" id="JASBWS010000161">
    <property type="protein sequence ID" value="KAJ9093113.1"/>
    <property type="molecule type" value="Genomic_DNA"/>
</dbReference>
<evidence type="ECO:0000313" key="1">
    <source>
        <dbReference type="EMBL" id="KAJ9093113.1"/>
    </source>
</evidence>
<reference evidence="1" key="1">
    <citation type="submission" date="2023-04" db="EMBL/GenBank/DDBJ databases">
        <title>Draft Genome sequencing of Naganishia species isolated from polar environments using Oxford Nanopore Technology.</title>
        <authorList>
            <person name="Leo P."/>
            <person name="Venkateswaran K."/>
        </authorList>
    </citation>
    <scope>NUCLEOTIDE SEQUENCE</scope>
    <source>
        <strain evidence="1">MNA-CCFEE 5262</strain>
    </source>
</reference>